<dbReference type="AlphaFoldDB" id="A0A1X7BNM7"/>
<dbReference type="InterPro" id="IPR045516">
    <property type="entry name" value="DUF6477"/>
</dbReference>
<evidence type="ECO:0000313" key="2">
    <source>
        <dbReference type="Proteomes" id="UP000193224"/>
    </source>
</evidence>
<dbReference type="Proteomes" id="UP000193224">
    <property type="component" value="Unassembled WGS sequence"/>
</dbReference>
<name>A0A1X7BNM7_9RHOB</name>
<keyword evidence="2" id="KW-1185">Reference proteome</keyword>
<evidence type="ECO:0000313" key="1">
    <source>
        <dbReference type="EMBL" id="SMC11191.1"/>
    </source>
</evidence>
<organism evidence="1 2">
    <name type="scientific">Roseovarius aestuarii</name>
    <dbReference type="NCBI Taxonomy" id="475083"/>
    <lineage>
        <taxon>Bacteria</taxon>
        <taxon>Pseudomonadati</taxon>
        <taxon>Pseudomonadota</taxon>
        <taxon>Alphaproteobacteria</taxon>
        <taxon>Rhodobacterales</taxon>
        <taxon>Roseobacteraceae</taxon>
        <taxon>Roseovarius</taxon>
    </lineage>
</organism>
<dbReference type="Pfam" id="PF20083">
    <property type="entry name" value="DUF6477"/>
    <property type="match status" value="1"/>
</dbReference>
<gene>
    <name evidence="1" type="ORF">ROA7745_01002</name>
</gene>
<dbReference type="RefSeq" id="WP_085799130.1">
    <property type="nucleotide sequence ID" value="NZ_FWXB01000002.1"/>
</dbReference>
<proteinExistence type="predicted"/>
<dbReference type="EMBL" id="FWXB01000002">
    <property type="protein sequence ID" value="SMC11191.1"/>
    <property type="molecule type" value="Genomic_DNA"/>
</dbReference>
<sequence length="105" mass="12074">MNDLLTKLDNLKRPRLLIQAARIGMAEYRRDVHLRRHLGQGPLPRSGAALARLVEIETDINEQRRMRNTGYSSIKHVDLLIAMMGEARILRTSSIEFAPLRKCVR</sequence>
<accession>A0A1X7BNM7</accession>
<protein>
    <submittedName>
        <fullName evidence="1">Uncharacterized protein</fullName>
    </submittedName>
</protein>
<reference evidence="1 2" key="1">
    <citation type="submission" date="2017-03" db="EMBL/GenBank/DDBJ databases">
        <authorList>
            <person name="Afonso C.L."/>
            <person name="Miller P.J."/>
            <person name="Scott M.A."/>
            <person name="Spackman E."/>
            <person name="Goraichik I."/>
            <person name="Dimitrov K.M."/>
            <person name="Suarez D.L."/>
            <person name="Swayne D.E."/>
        </authorList>
    </citation>
    <scope>NUCLEOTIDE SEQUENCE [LARGE SCALE GENOMIC DNA]</scope>
    <source>
        <strain evidence="1 2">CECT 7745</strain>
    </source>
</reference>
<dbReference type="OrthoDB" id="7875218at2"/>